<evidence type="ECO:0000256" key="4">
    <source>
        <dbReference type="ARBA" id="ARBA00023239"/>
    </source>
</evidence>
<dbReference type="EMBL" id="JBBHJY010000001">
    <property type="protein sequence ID" value="MEJ6009081.1"/>
    <property type="molecule type" value="Genomic_DNA"/>
</dbReference>
<gene>
    <name evidence="6" type="ORF">WG900_04010</name>
</gene>
<dbReference type="InterPro" id="IPR011057">
    <property type="entry name" value="Mss4-like_sf"/>
</dbReference>
<evidence type="ECO:0000256" key="2">
    <source>
        <dbReference type="ARBA" id="ARBA00022723"/>
    </source>
</evidence>
<dbReference type="Proteomes" id="UP001379235">
    <property type="component" value="Unassembled WGS sequence"/>
</dbReference>
<keyword evidence="4" id="KW-0456">Lyase</keyword>
<evidence type="ECO:0000259" key="5">
    <source>
        <dbReference type="PROSITE" id="PS51891"/>
    </source>
</evidence>
<dbReference type="Gene3D" id="3.90.1590.10">
    <property type="entry name" value="glutathione-dependent formaldehyde- activating enzyme (gfa)"/>
    <property type="match status" value="1"/>
</dbReference>
<comment type="caution">
    <text evidence="6">The sequence shown here is derived from an EMBL/GenBank/DDBJ whole genome shotgun (WGS) entry which is preliminary data.</text>
</comment>
<keyword evidence="2" id="KW-0479">Metal-binding</keyword>
<comment type="similarity">
    <text evidence="1">Belongs to the Gfa family.</text>
</comment>
<evidence type="ECO:0000256" key="1">
    <source>
        <dbReference type="ARBA" id="ARBA00005495"/>
    </source>
</evidence>
<dbReference type="InterPro" id="IPR006913">
    <property type="entry name" value="CENP-V/GFA"/>
</dbReference>
<evidence type="ECO:0000256" key="3">
    <source>
        <dbReference type="ARBA" id="ARBA00022833"/>
    </source>
</evidence>
<dbReference type="Pfam" id="PF04828">
    <property type="entry name" value="GFA"/>
    <property type="match status" value="1"/>
</dbReference>
<evidence type="ECO:0000313" key="6">
    <source>
        <dbReference type="EMBL" id="MEJ6009081.1"/>
    </source>
</evidence>
<proteinExistence type="inferred from homology"/>
<sequence>MAAPYTGRCVCGAVTATIKGEPLAVAQCWCRQCQKLAGGAATVNARFDLGDVEITGELASYGYTAASGNAYTQMFCPSCGNPVMAKTSGRPNARTFRLGFLDEGHGLKPTISIWLSEAPDWAVVDPAIDQHQEQPPIPPPAD</sequence>
<reference evidence="6 7" key="1">
    <citation type="submission" date="2024-03" db="EMBL/GenBank/DDBJ databases">
        <authorList>
            <person name="Jo J.-H."/>
        </authorList>
    </citation>
    <scope>NUCLEOTIDE SEQUENCE [LARGE SCALE GENOMIC DNA]</scope>
    <source>
        <strain evidence="6 7">AS3R-12</strain>
    </source>
</reference>
<name>A0ABU8S687_9SPHN</name>
<organism evidence="6 7">
    <name type="scientific">Novosphingobium aquae</name>
    <dbReference type="NCBI Taxonomy" id="3133435"/>
    <lineage>
        <taxon>Bacteria</taxon>
        <taxon>Pseudomonadati</taxon>
        <taxon>Pseudomonadota</taxon>
        <taxon>Alphaproteobacteria</taxon>
        <taxon>Sphingomonadales</taxon>
        <taxon>Sphingomonadaceae</taxon>
        <taxon>Novosphingobium</taxon>
    </lineage>
</organism>
<dbReference type="PANTHER" id="PTHR33337">
    <property type="entry name" value="GFA DOMAIN-CONTAINING PROTEIN"/>
    <property type="match status" value="1"/>
</dbReference>
<protein>
    <submittedName>
        <fullName evidence="6">GFA family protein</fullName>
    </submittedName>
</protein>
<dbReference type="SUPFAM" id="SSF51316">
    <property type="entry name" value="Mss4-like"/>
    <property type="match status" value="1"/>
</dbReference>
<keyword evidence="7" id="KW-1185">Reference proteome</keyword>
<evidence type="ECO:0000313" key="7">
    <source>
        <dbReference type="Proteomes" id="UP001379235"/>
    </source>
</evidence>
<keyword evidence="3" id="KW-0862">Zinc</keyword>
<dbReference type="PANTHER" id="PTHR33337:SF40">
    <property type="entry name" value="CENP-V_GFA DOMAIN-CONTAINING PROTEIN-RELATED"/>
    <property type="match status" value="1"/>
</dbReference>
<dbReference type="RefSeq" id="WP_339964849.1">
    <property type="nucleotide sequence ID" value="NZ_JBBHJY010000001.1"/>
</dbReference>
<accession>A0ABU8S687</accession>
<dbReference type="PROSITE" id="PS51891">
    <property type="entry name" value="CENP_V_GFA"/>
    <property type="match status" value="1"/>
</dbReference>
<feature type="domain" description="CENP-V/GFA" evidence="5">
    <location>
        <begin position="5"/>
        <end position="111"/>
    </location>
</feature>